<keyword evidence="10" id="KW-1185">Reference proteome</keyword>
<dbReference type="FunFam" id="3.40.1030.10:FF:000003">
    <property type="entry name" value="Pyrimidine-nucleoside phosphorylase"/>
    <property type="match status" value="1"/>
</dbReference>
<dbReference type="Pfam" id="PF07831">
    <property type="entry name" value="PYNP_C"/>
    <property type="match status" value="1"/>
</dbReference>
<dbReference type="Pfam" id="PF00591">
    <property type="entry name" value="Glycos_transf_3"/>
    <property type="match status" value="1"/>
</dbReference>
<evidence type="ECO:0000259" key="8">
    <source>
        <dbReference type="SMART" id="SM00941"/>
    </source>
</evidence>
<name>A0A0M7B5Q1_9RHOB</name>
<reference evidence="9 10" key="1">
    <citation type="submission" date="2015-09" db="EMBL/GenBank/DDBJ databases">
        <authorList>
            <person name="Jackson K.R."/>
            <person name="Lunt B.L."/>
            <person name="Fisher J.N.B."/>
            <person name="Gardner A.V."/>
            <person name="Bailey M.E."/>
            <person name="Deus L.M."/>
            <person name="Earl A.S."/>
            <person name="Gibby P.D."/>
            <person name="Hartmann K.A."/>
            <person name="Liu J.E."/>
            <person name="Manci A.M."/>
            <person name="Nielsen D.A."/>
            <person name="Solomon M.B."/>
            <person name="Breakwell D.P."/>
            <person name="Burnett S.H."/>
            <person name="Grose J.H."/>
        </authorList>
    </citation>
    <scope>NUCLEOTIDE SEQUENCE [LARGE SCALE GENOMIC DNA]</scope>
    <source>
        <strain evidence="9 10">CECT 7799</strain>
    </source>
</reference>
<dbReference type="InterPro" id="IPR013465">
    <property type="entry name" value="Thymidine_Pase"/>
</dbReference>
<dbReference type="Proteomes" id="UP000049455">
    <property type="component" value="Unassembled WGS sequence"/>
</dbReference>
<dbReference type="NCBIfam" id="TIGR02644">
    <property type="entry name" value="Y_phosphoryl"/>
    <property type="match status" value="1"/>
</dbReference>
<dbReference type="InterPro" id="IPR000053">
    <property type="entry name" value="Thymidine/pyrmidine_PPase"/>
</dbReference>
<dbReference type="GO" id="GO:0004645">
    <property type="term" value="F:1,4-alpha-oligoglucan phosphorylase activity"/>
    <property type="evidence" value="ECO:0007669"/>
    <property type="project" value="InterPro"/>
</dbReference>
<dbReference type="Gene3D" id="1.20.970.10">
    <property type="entry name" value="Transferase, Pyrimidine Nucleoside Phosphorylase, Chain C"/>
    <property type="match status" value="1"/>
</dbReference>
<dbReference type="SUPFAM" id="SSF47648">
    <property type="entry name" value="Nucleoside phosphorylase/phosphoribosyltransferase N-terminal domain"/>
    <property type="match status" value="1"/>
</dbReference>
<dbReference type="GO" id="GO:0046104">
    <property type="term" value="P:thymidine metabolic process"/>
    <property type="evidence" value="ECO:0007669"/>
    <property type="project" value="UniProtKB-UniRule"/>
</dbReference>
<dbReference type="SUPFAM" id="SSF54680">
    <property type="entry name" value="Pyrimidine nucleoside phosphorylase C-terminal domain"/>
    <property type="match status" value="1"/>
</dbReference>
<evidence type="ECO:0000256" key="1">
    <source>
        <dbReference type="ARBA" id="ARBA00006915"/>
    </source>
</evidence>
<dbReference type="PROSITE" id="PS00647">
    <property type="entry name" value="THYMID_PHOSPHORYLASE"/>
    <property type="match status" value="1"/>
</dbReference>
<dbReference type="SUPFAM" id="SSF52418">
    <property type="entry name" value="Nucleoside phosphorylase/phosphoribosyltransferase catalytic domain"/>
    <property type="match status" value="1"/>
</dbReference>
<evidence type="ECO:0000256" key="6">
    <source>
        <dbReference type="ARBA" id="ARBA00048550"/>
    </source>
</evidence>
<comment type="similarity">
    <text evidence="1 7">Belongs to the thymidine/pyrimidine-nucleoside phosphorylase family.</text>
</comment>
<dbReference type="EC" id="2.4.2.4" evidence="3 7"/>
<evidence type="ECO:0000256" key="2">
    <source>
        <dbReference type="ARBA" id="ARBA00011738"/>
    </source>
</evidence>
<protein>
    <recommendedName>
        <fullName evidence="3 7">Thymidine phosphorylase</fullName>
        <ecNumber evidence="3 7">2.4.2.4</ecNumber>
    </recommendedName>
    <alternativeName>
        <fullName evidence="7">TdRPase</fullName>
    </alternativeName>
</protein>
<dbReference type="STRING" id="313367.JSE7799_00832"/>
<evidence type="ECO:0000256" key="7">
    <source>
        <dbReference type="HAMAP-Rule" id="MF_01628"/>
    </source>
</evidence>
<evidence type="ECO:0000256" key="3">
    <source>
        <dbReference type="ARBA" id="ARBA00011892"/>
    </source>
</evidence>
<dbReference type="Gene3D" id="3.40.1030.10">
    <property type="entry name" value="Nucleoside phosphorylase/phosphoribosyltransferase catalytic domain"/>
    <property type="match status" value="1"/>
</dbReference>
<keyword evidence="4 7" id="KW-0328">Glycosyltransferase</keyword>
<dbReference type="AlphaFoldDB" id="A0A0M7B5Q1"/>
<dbReference type="PANTHER" id="PTHR10515:SF0">
    <property type="entry name" value="THYMIDINE PHOSPHORYLASE"/>
    <property type="match status" value="1"/>
</dbReference>
<dbReference type="Gene3D" id="3.90.1170.30">
    <property type="entry name" value="Pyrimidine nucleoside phosphorylase-like, C-terminal domain"/>
    <property type="match status" value="1"/>
</dbReference>
<dbReference type="PIRSF" id="PIRSF000478">
    <property type="entry name" value="TP_PyNP"/>
    <property type="match status" value="1"/>
</dbReference>
<dbReference type="EMBL" id="CYPR01000046">
    <property type="protein sequence ID" value="CUH29121.1"/>
    <property type="molecule type" value="Genomic_DNA"/>
</dbReference>
<dbReference type="InterPro" id="IPR036566">
    <property type="entry name" value="PYNP-like_C_sf"/>
</dbReference>
<dbReference type="UniPathway" id="UPA00578">
    <property type="reaction ID" value="UER00638"/>
</dbReference>
<dbReference type="GO" id="GO:0009032">
    <property type="term" value="F:thymidine phosphorylase activity"/>
    <property type="evidence" value="ECO:0007669"/>
    <property type="project" value="UniProtKB-UniRule"/>
</dbReference>
<evidence type="ECO:0000313" key="9">
    <source>
        <dbReference type="EMBL" id="CUH29121.1"/>
    </source>
</evidence>
<organism evidence="9 10">
    <name type="scientific">Jannaschia seosinensis</name>
    <dbReference type="NCBI Taxonomy" id="313367"/>
    <lineage>
        <taxon>Bacteria</taxon>
        <taxon>Pseudomonadati</taxon>
        <taxon>Pseudomonadota</taxon>
        <taxon>Alphaproteobacteria</taxon>
        <taxon>Rhodobacterales</taxon>
        <taxon>Roseobacteraceae</taxon>
        <taxon>Jannaschia</taxon>
    </lineage>
</organism>
<proteinExistence type="inferred from homology"/>
<feature type="domain" description="Pyrimidine nucleoside phosphorylase C-terminal" evidence="8">
    <location>
        <begin position="349"/>
        <end position="423"/>
    </location>
</feature>
<comment type="catalytic activity">
    <reaction evidence="6 7">
        <text>thymidine + phosphate = 2-deoxy-alpha-D-ribose 1-phosphate + thymine</text>
        <dbReference type="Rhea" id="RHEA:16037"/>
        <dbReference type="ChEBI" id="CHEBI:17748"/>
        <dbReference type="ChEBI" id="CHEBI:17821"/>
        <dbReference type="ChEBI" id="CHEBI:43474"/>
        <dbReference type="ChEBI" id="CHEBI:57259"/>
        <dbReference type="EC" id="2.4.2.4"/>
    </reaction>
</comment>
<sequence length="438" mass="45091">MISPRDTLARLRRGEAPGPKRLSDFAEGLAEGSVSDAQAGAFAMGICHTPLTPAGRAALTRAMRDGGEVLEWDLPGPVIDKHSTGGVGDCVSLVLAPALAACGAYVPMISGRGLGHTGGTLDKLSAIPGLRVEMQTDELQDVVRRVGCAIVGATADIAPADRRLYAVRDVTGTVESLDLIVASILSKKLAEGIEALVLDVKTGSGAFMADPEAARALAAALVETGQANGVMTSAILTDMSQPAATAAGNALEVIAAMEALTEPRARRSLRLVTLARALGGEALALAGMVADADEGSARIEMALTSGAAAEVFGRMIAAQGGPTDFPERWRDRLPAAPVVAELRADRPGVMARIDARALGEIVVDLGGGRRREDDRIDPTVGLSHLAQLGAVITEGQPLARVHAADGEAAAEAAERVAHAMEMESGAVTPPQLVQETLR</sequence>
<dbReference type="SMART" id="SM00941">
    <property type="entry name" value="PYNP_C"/>
    <property type="match status" value="1"/>
</dbReference>
<comment type="function">
    <text evidence="7">The enzymes which catalyze the reversible phosphorolysis of pyrimidine nucleosides are involved in the degradation of these compounds and in their utilization as carbon and energy sources, or in the rescue of pyrimidine bases for nucleotide synthesis.</text>
</comment>
<dbReference type="NCBIfam" id="NF004490">
    <property type="entry name" value="PRK05820.1"/>
    <property type="match status" value="1"/>
</dbReference>
<dbReference type="InterPro" id="IPR035902">
    <property type="entry name" value="Nuc_phospho_transferase"/>
</dbReference>
<dbReference type="InterPro" id="IPR036320">
    <property type="entry name" value="Glycosyl_Trfase_fam3_N_dom_sf"/>
</dbReference>
<evidence type="ECO:0000313" key="10">
    <source>
        <dbReference type="Proteomes" id="UP000049455"/>
    </source>
</evidence>
<dbReference type="InterPro" id="IPR017872">
    <property type="entry name" value="Pyrmidine_PPase_CS"/>
</dbReference>
<dbReference type="GO" id="GO:0005829">
    <property type="term" value="C:cytosol"/>
    <property type="evidence" value="ECO:0007669"/>
    <property type="project" value="TreeGrafter"/>
</dbReference>
<keyword evidence="5 7" id="KW-0808">Transferase</keyword>
<dbReference type="Pfam" id="PF02885">
    <property type="entry name" value="Glycos_trans_3N"/>
    <property type="match status" value="1"/>
</dbReference>
<dbReference type="HAMAP" id="MF_01628">
    <property type="entry name" value="Thymid_phosp"/>
    <property type="match status" value="1"/>
</dbReference>
<dbReference type="InterPro" id="IPR017459">
    <property type="entry name" value="Glycosyl_Trfase_fam3_N_dom"/>
</dbReference>
<evidence type="ECO:0000256" key="4">
    <source>
        <dbReference type="ARBA" id="ARBA00022676"/>
    </source>
</evidence>
<comment type="pathway">
    <text evidence="7">Pyrimidine metabolism; dTMP biosynthesis via salvage pathway; dTMP from thymine: step 1/2.</text>
</comment>
<gene>
    <name evidence="7 9" type="primary">deoA</name>
    <name evidence="9" type="ORF">JSE7799_00832</name>
</gene>
<accession>A0A0M7B5Q1</accession>
<dbReference type="InterPro" id="IPR013102">
    <property type="entry name" value="PYNP_C"/>
</dbReference>
<dbReference type="InterPro" id="IPR018090">
    <property type="entry name" value="Pyrmidine_PPas_bac/euk"/>
</dbReference>
<dbReference type="InterPro" id="IPR000312">
    <property type="entry name" value="Glycosyl_Trfase_fam3"/>
</dbReference>
<dbReference type="GO" id="GO:0006206">
    <property type="term" value="P:pyrimidine nucleobase metabolic process"/>
    <property type="evidence" value="ECO:0007669"/>
    <property type="project" value="InterPro"/>
</dbReference>
<evidence type="ECO:0000256" key="5">
    <source>
        <dbReference type="ARBA" id="ARBA00022679"/>
    </source>
</evidence>
<comment type="subunit">
    <text evidence="2 7">Homodimer.</text>
</comment>
<dbReference type="PANTHER" id="PTHR10515">
    <property type="entry name" value="THYMIDINE PHOSPHORYLASE"/>
    <property type="match status" value="1"/>
</dbReference>